<dbReference type="NCBIfam" id="NF046069">
    <property type="entry name" value="AkvoneHdxseRdmE"/>
    <property type="match status" value="1"/>
</dbReference>
<keyword evidence="3" id="KW-0274">FAD</keyword>
<accession>I2N5D2</accession>
<evidence type="ECO:0000256" key="2">
    <source>
        <dbReference type="ARBA" id="ARBA00022630"/>
    </source>
</evidence>
<protein>
    <submittedName>
        <fullName evidence="5">FAD-binding protein</fullName>
    </submittedName>
</protein>
<dbReference type="Pfam" id="PF21274">
    <property type="entry name" value="Rng_hyd_C"/>
    <property type="match status" value="1"/>
</dbReference>
<dbReference type="GO" id="GO:0071949">
    <property type="term" value="F:FAD binding"/>
    <property type="evidence" value="ECO:0007669"/>
    <property type="project" value="InterPro"/>
</dbReference>
<reference evidence="5 6" key="1">
    <citation type="journal article" date="2012" name="J. Bacteriol.">
        <title>Draft genome of Streptomyces tsukubaensis NRRL 18488, the producer of the clinically important immunosuppressant tacrolimus (FK506).</title>
        <authorList>
            <person name="Barreiro C."/>
            <person name="Prieto C."/>
            <person name="Sola-Landa A."/>
            <person name="Solera E."/>
            <person name="Martinez-Castro M."/>
            <person name="Perez-Redondo R."/>
            <person name="Garcia-Estrada C."/>
            <person name="Aparicio J.F."/>
            <person name="Fernandez-Martinez L.T."/>
            <person name="Santos-Aberturas J."/>
            <person name="Salehi-Najafabadi Z."/>
            <person name="Rodriguez-Garcia A."/>
            <person name="Tauch A."/>
            <person name="Martin J.F."/>
        </authorList>
    </citation>
    <scope>NUCLEOTIDE SEQUENCE [LARGE SCALE GENOMIC DNA]</scope>
    <source>
        <strain evidence="6">DSM 42081 / NBRC 108919 / NRRL 18488 / 9993</strain>
    </source>
</reference>
<dbReference type="PRINTS" id="PR00420">
    <property type="entry name" value="RNGMNOXGNASE"/>
</dbReference>
<dbReference type="NCBIfam" id="NF046068">
    <property type="entry name" value="AkvoneHdxseDnrF"/>
    <property type="match status" value="1"/>
</dbReference>
<dbReference type="AlphaFoldDB" id="I2N5D2"/>
<dbReference type="InterPro" id="IPR002938">
    <property type="entry name" value="FAD-bd"/>
</dbReference>
<evidence type="ECO:0000256" key="3">
    <source>
        <dbReference type="ARBA" id="ARBA00022827"/>
    </source>
</evidence>
<dbReference type="InterPro" id="IPR050641">
    <property type="entry name" value="RIFMO-like"/>
</dbReference>
<dbReference type="InterPro" id="IPR036188">
    <property type="entry name" value="FAD/NAD-bd_sf"/>
</dbReference>
<evidence type="ECO:0000313" key="5">
    <source>
        <dbReference type="EMBL" id="QKM67734.1"/>
    </source>
</evidence>
<dbReference type="EMBL" id="CP029159">
    <property type="protein sequence ID" value="QKM67734.1"/>
    <property type="molecule type" value="Genomic_DNA"/>
</dbReference>
<dbReference type="RefSeq" id="WP_006346897.1">
    <property type="nucleotide sequence ID" value="NZ_CP029159.1"/>
</dbReference>
<dbReference type="Gene3D" id="3.40.30.120">
    <property type="match status" value="1"/>
</dbReference>
<evidence type="ECO:0000256" key="1">
    <source>
        <dbReference type="ARBA" id="ARBA00001974"/>
    </source>
</evidence>
<dbReference type="Proteomes" id="UP000005940">
    <property type="component" value="Chromosome"/>
</dbReference>
<proteinExistence type="predicted"/>
<dbReference type="SUPFAM" id="SSF51905">
    <property type="entry name" value="FAD/NAD(P)-binding domain"/>
    <property type="match status" value="1"/>
</dbReference>
<dbReference type="Gene3D" id="3.30.9.10">
    <property type="entry name" value="D-Amino Acid Oxidase, subunit A, domain 2"/>
    <property type="match status" value="1"/>
</dbReference>
<dbReference type="Gene3D" id="3.50.50.60">
    <property type="entry name" value="FAD/NAD(P)-binding domain"/>
    <property type="match status" value="1"/>
</dbReference>
<keyword evidence="2" id="KW-0285">Flavoprotein</keyword>
<evidence type="ECO:0000313" key="6">
    <source>
        <dbReference type="Proteomes" id="UP000005940"/>
    </source>
</evidence>
<gene>
    <name evidence="5" type="ORF">STSU_011700</name>
</gene>
<sequence length="535" mass="58082">MAKAGTEVDVLVVGAGLGGLSTTMFLARLGVQVLMAEKHPTTSIHPRAIGQNPRTMELLRLAGIAEQVQEATDHRGAKGHFTTRVAETVRGKVLGSFEEGFEHLVASTAPCSPMPWALAWQDQLEPLMRDRALKDGAQVRFGTALVGWEQDEHGVTAVLSDRESGAETTVRARYLVAADGDRSPIREELGIARHGHGSLSHVVGMIFEADLSEVLPADASGLYYLRNPHFSGIFIGSNRPERHTFLVEYDPEHGESADDFTRDRCVELIRIGLDAPELEPRVLDIQRWEMAARIAERWRSGRVFLVGDSAKVVPPTGGLGGNTAIGDGFDLAWKLSEVLSGRAGPGLLDSYEPERRLVAQLVMDESMHLYASRLAPHLKDRMAGPVGYAEVVLGFRYRSDAVVIDDDDTPRVESPARPTGRPGFRMPHVWVRRAGERISTVDLFGSGWLLITGEDGADWTEWSLSAAKELGVPIAVHGLATDLVDLDGDLAGRFGIGTAGACLIRPDGIVAWRTATRPDDPAGALREALARVLSR</sequence>
<dbReference type="PANTHER" id="PTHR43004">
    <property type="entry name" value="TRK SYSTEM POTASSIUM UPTAKE PROTEIN"/>
    <property type="match status" value="1"/>
</dbReference>
<keyword evidence="6" id="KW-1185">Reference proteome</keyword>
<organism evidence="5 6">
    <name type="scientific">Streptomyces tsukubensis (strain DSM 42081 / NBRC 108919 / NRRL 18488 / 9993)</name>
    <dbReference type="NCBI Taxonomy" id="1114943"/>
    <lineage>
        <taxon>Bacteria</taxon>
        <taxon>Bacillati</taxon>
        <taxon>Actinomycetota</taxon>
        <taxon>Actinomycetes</taxon>
        <taxon>Kitasatosporales</taxon>
        <taxon>Streptomycetaceae</taxon>
        <taxon>Streptomyces</taxon>
    </lineage>
</organism>
<comment type="cofactor">
    <cofactor evidence="1">
        <name>FAD</name>
        <dbReference type="ChEBI" id="CHEBI:57692"/>
    </cofactor>
</comment>
<dbReference type="Pfam" id="PF01494">
    <property type="entry name" value="FAD_binding_3"/>
    <property type="match status" value="1"/>
</dbReference>
<feature type="domain" description="FAD-binding" evidence="4">
    <location>
        <begin position="7"/>
        <end position="366"/>
    </location>
</feature>
<evidence type="ECO:0000259" key="4">
    <source>
        <dbReference type="Pfam" id="PF01494"/>
    </source>
</evidence>
<dbReference type="PANTHER" id="PTHR43004:SF19">
    <property type="entry name" value="BINDING MONOOXYGENASE, PUTATIVE (JCVI)-RELATED"/>
    <property type="match status" value="1"/>
</dbReference>
<dbReference type="GO" id="GO:0016709">
    <property type="term" value="F:oxidoreductase activity, acting on paired donors, with incorporation or reduction of molecular oxygen, NAD(P)H as one donor, and incorporation of one atom of oxygen"/>
    <property type="evidence" value="ECO:0007669"/>
    <property type="project" value="UniProtKB-ARBA"/>
</dbReference>
<name>I2N5D2_STRT9</name>